<dbReference type="VEuPathDB" id="CryptoDB:Cvel_10542"/>
<sequence>MLLGGESVETADPSSSVTVKIADYGIAQMTATATHTLTRGRGGLPSSSSSSRQSQLQPTRARQGIPSGRPRPGTPAWMEPGTVPFSGRRLNDMYSAALVCLDVFAFPETIFADIGCDYEEAGKLPQTFTPPDATYRPSRPAGVTDAQWALVVQMWDRDLSRRLTAEQAVEEALLTLHG</sequence>
<name>A0A0G4I2Z3_9ALVE</name>
<dbReference type="InterPro" id="IPR000719">
    <property type="entry name" value="Prot_kinase_dom"/>
</dbReference>
<feature type="domain" description="Protein kinase" evidence="2">
    <location>
        <begin position="1"/>
        <end position="174"/>
    </location>
</feature>
<dbReference type="PROSITE" id="PS50011">
    <property type="entry name" value="PROTEIN_KINASE_DOM"/>
    <property type="match status" value="1"/>
</dbReference>
<accession>A0A0G4I2Z3</accession>
<feature type="compositionally biased region" description="Low complexity" evidence="1">
    <location>
        <begin position="44"/>
        <end position="59"/>
    </location>
</feature>
<dbReference type="GO" id="GO:0005524">
    <property type="term" value="F:ATP binding"/>
    <property type="evidence" value="ECO:0007669"/>
    <property type="project" value="InterPro"/>
</dbReference>
<proteinExistence type="predicted"/>
<protein>
    <recommendedName>
        <fullName evidence="2">Protein kinase domain-containing protein</fullName>
    </recommendedName>
</protein>
<dbReference type="AlphaFoldDB" id="A0A0G4I2Z3"/>
<dbReference type="GO" id="GO:0004672">
    <property type="term" value="F:protein kinase activity"/>
    <property type="evidence" value="ECO:0007669"/>
    <property type="project" value="InterPro"/>
</dbReference>
<evidence type="ECO:0000313" key="3">
    <source>
        <dbReference type="EMBL" id="CEM51311.1"/>
    </source>
</evidence>
<dbReference type="InterPro" id="IPR011009">
    <property type="entry name" value="Kinase-like_dom_sf"/>
</dbReference>
<organism evidence="3">
    <name type="scientific">Chromera velia CCMP2878</name>
    <dbReference type="NCBI Taxonomy" id="1169474"/>
    <lineage>
        <taxon>Eukaryota</taxon>
        <taxon>Sar</taxon>
        <taxon>Alveolata</taxon>
        <taxon>Colpodellida</taxon>
        <taxon>Chromeraceae</taxon>
        <taxon>Chromera</taxon>
    </lineage>
</organism>
<reference evidence="3" key="1">
    <citation type="submission" date="2014-11" db="EMBL/GenBank/DDBJ databases">
        <authorList>
            <person name="Otto D Thomas"/>
            <person name="Naeem Raeece"/>
        </authorList>
    </citation>
    <scope>NUCLEOTIDE SEQUENCE</scope>
</reference>
<dbReference type="SUPFAM" id="SSF56112">
    <property type="entry name" value="Protein kinase-like (PK-like)"/>
    <property type="match status" value="1"/>
</dbReference>
<dbReference type="Gene3D" id="1.10.510.10">
    <property type="entry name" value="Transferase(Phosphotransferase) domain 1"/>
    <property type="match status" value="1"/>
</dbReference>
<evidence type="ECO:0000256" key="1">
    <source>
        <dbReference type="SAM" id="MobiDB-lite"/>
    </source>
</evidence>
<evidence type="ECO:0000259" key="2">
    <source>
        <dbReference type="PROSITE" id="PS50011"/>
    </source>
</evidence>
<gene>
    <name evidence="3" type="ORF">Cvel_10542</name>
</gene>
<dbReference type="EMBL" id="CDMZ01004910">
    <property type="protein sequence ID" value="CEM51311.1"/>
    <property type="molecule type" value="Genomic_DNA"/>
</dbReference>
<feature type="region of interest" description="Disordered" evidence="1">
    <location>
        <begin position="35"/>
        <end position="78"/>
    </location>
</feature>